<dbReference type="Proteomes" id="UP000233551">
    <property type="component" value="Unassembled WGS sequence"/>
</dbReference>
<keyword evidence="3" id="KW-1185">Reference proteome</keyword>
<protein>
    <submittedName>
        <fullName evidence="2">Uncharacterized protein</fullName>
    </submittedName>
</protein>
<gene>
    <name evidence="2" type="ORF">CRG98_043951</name>
</gene>
<accession>A0A2I0HVD1</accession>
<feature type="region of interest" description="Disordered" evidence="1">
    <location>
        <begin position="1"/>
        <end position="42"/>
    </location>
</feature>
<evidence type="ECO:0000256" key="1">
    <source>
        <dbReference type="SAM" id="MobiDB-lite"/>
    </source>
</evidence>
<feature type="compositionally biased region" description="Acidic residues" evidence="1">
    <location>
        <begin position="1"/>
        <end position="11"/>
    </location>
</feature>
<name>A0A2I0HVD1_PUNGR</name>
<organism evidence="2 3">
    <name type="scientific">Punica granatum</name>
    <name type="common">Pomegranate</name>
    <dbReference type="NCBI Taxonomy" id="22663"/>
    <lineage>
        <taxon>Eukaryota</taxon>
        <taxon>Viridiplantae</taxon>
        <taxon>Streptophyta</taxon>
        <taxon>Embryophyta</taxon>
        <taxon>Tracheophyta</taxon>
        <taxon>Spermatophyta</taxon>
        <taxon>Magnoliopsida</taxon>
        <taxon>eudicotyledons</taxon>
        <taxon>Gunneridae</taxon>
        <taxon>Pentapetalae</taxon>
        <taxon>rosids</taxon>
        <taxon>malvids</taxon>
        <taxon>Myrtales</taxon>
        <taxon>Lythraceae</taxon>
        <taxon>Punica</taxon>
    </lineage>
</organism>
<dbReference type="EMBL" id="PGOL01005242">
    <property type="protein sequence ID" value="PKI35657.1"/>
    <property type="molecule type" value="Genomic_DNA"/>
</dbReference>
<sequence>MSQIENEEDVMDPSRVGGGLDHTLKGWARPQEPGTGFEDVIPTPRDVKEMAQRLKKGNKEVTAHRWLRVREQSLENQDGFTEKRREEAWREWLAIWLGPRVPRWPWGVGEAWALVDCSFDLRDSNGRHIIDVGEERIPLSPISMCFA</sequence>
<dbReference type="AlphaFoldDB" id="A0A2I0HVD1"/>
<proteinExistence type="predicted"/>
<reference evidence="2 3" key="1">
    <citation type="submission" date="2017-11" db="EMBL/GenBank/DDBJ databases">
        <title>De-novo sequencing of pomegranate (Punica granatum L.) genome.</title>
        <authorList>
            <person name="Akparov Z."/>
            <person name="Amiraslanov A."/>
            <person name="Hajiyeva S."/>
            <person name="Abbasov M."/>
            <person name="Kaur K."/>
            <person name="Hamwieh A."/>
            <person name="Solovyev V."/>
            <person name="Salamov A."/>
            <person name="Braich B."/>
            <person name="Kosarev P."/>
            <person name="Mahmoud A."/>
            <person name="Hajiyev E."/>
            <person name="Babayeva S."/>
            <person name="Izzatullayeva V."/>
            <person name="Mammadov A."/>
            <person name="Mammadov A."/>
            <person name="Sharifova S."/>
            <person name="Ojaghi J."/>
            <person name="Eynullazada K."/>
            <person name="Bayramov B."/>
            <person name="Abdulazimova A."/>
            <person name="Shahmuradov I."/>
        </authorList>
    </citation>
    <scope>NUCLEOTIDE SEQUENCE [LARGE SCALE GENOMIC DNA]</scope>
    <source>
        <strain evidence="3">cv. AG2017</strain>
        <tissue evidence="2">Leaf</tissue>
    </source>
</reference>
<evidence type="ECO:0000313" key="3">
    <source>
        <dbReference type="Proteomes" id="UP000233551"/>
    </source>
</evidence>
<comment type="caution">
    <text evidence="2">The sequence shown here is derived from an EMBL/GenBank/DDBJ whole genome shotgun (WGS) entry which is preliminary data.</text>
</comment>
<evidence type="ECO:0000313" key="2">
    <source>
        <dbReference type="EMBL" id="PKI35657.1"/>
    </source>
</evidence>